<accession>A0ABX7LAM2</accession>
<keyword evidence="2" id="KW-1185">Reference proteome</keyword>
<protein>
    <submittedName>
        <fullName evidence="1">Uncharacterized protein</fullName>
    </submittedName>
</protein>
<dbReference type="Proteomes" id="UP000663452">
    <property type="component" value="Chromosome"/>
</dbReference>
<sequence length="81" mass="9744">MKLRLLERNYWSDYDCWIGRKSGFRIEISTPYRVSHNDLGKFSYIVKESNKIIKSSVMDDKLFSTLDECKEFLEDWIKKAK</sequence>
<evidence type="ECO:0000313" key="2">
    <source>
        <dbReference type="Proteomes" id="UP000663452"/>
    </source>
</evidence>
<evidence type="ECO:0000313" key="1">
    <source>
        <dbReference type="EMBL" id="QSF43495.1"/>
    </source>
</evidence>
<reference evidence="1 2" key="1">
    <citation type="submission" date="2021-02" db="EMBL/GenBank/DDBJ databases">
        <title>Paenibacillus tianjinensis sp. nov.</title>
        <authorList>
            <person name="Liu H."/>
        </authorList>
    </citation>
    <scope>NUCLEOTIDE SEQUENCE [LARGE SCALE GENOMIC DNA]</scope>
    <source>
        <strain evidence="1 2">TB2019</strain>
    </source>
</reference>
<organism evidence="1 2">
    <name type="scientific">Paenibacillus tianjinensis</name>
    <dbReference type="NCBI Taxonomy" id="2810347"/>
    <lineage>
        <taxon>Bacteria</taxon>
        <taxon>Bacillati</taxon>
        <taxon>Bacillota</taxon>
        <taxon>Bacilli</taxon>
        <taxon>Bacillales</taxon>
        <taxon>Paenibacillaceae</taxon>
        <taxon>Paenibacillus</taxon>
    </lineage>
</organism>
<proteinExistence type="predicted"/>
<dbReference type="EMBL" id="CP070969">
    <property type="protein sequence ID" value="QSF43495.1"/>
    <property type="molecule type" value="Genomic_DNA"/>
</dbReference>
<dbReference type="RefSeq" id="WP_206101128.1">
    <property type="nucleotide sequence ID" value="NZ_CP070969.1"/>
</dbReference>
<gene>
    <name evidence="1" type="ORF">JRJ22_19725</name>
</gene>
<name>A0ABX7LAM2_9BACL</name>